<feature type="domain" description="GH18" evidence="2">
    <location>
        <begin position="14"/>
        <end position="181"/>
    </location>
</feature>
<dbReference type="InterPro" id="IPR001223">
    <property type="entry name" value="Glyco_hydro18_cat"/>
</dbReference>
<dbReference type="GO" id="GO:0004568">
    <property type="term" value="F:chitinase activity"/>
    <property type="evidence" value="ECO:0007669"/>
    <property type="project" value="TreeGrafter"/>
</dbReference>
<evidence type="ECO:0000313" key="5">
    <source>
        <dbReference type="Proteomes" id="UP000030765"/>
    </source>
</evidence>
<dbReference type="Proteomes" id="UP000030765">
    <property type="component" value="Unassembled WGS sequence"/>
</dbReference>
<dbReference type="GO" id="GO:0005576">
    <property type="term" value="C:extracellular region"/>
    <property type="evidence" value="ECO:0007669"/>
    <property type="project" value="TreeGrafter"/>
</dbReference>
<dbReference type="AlphaFoldDB" id="A0A084VRS4"/>
<dbReference type="SUPFAM" id="SSF51445">
    <property type="entry name" value="(Trans)glycosidases"/>
    <property type="match status" value="1"/>
</dbReference>
<protein>
    <submittedName>
        <fullName evidence="3">AGAP001863-PB-like protein</fullName>
    </submittedName>
</protein>
<dbReference type="PANTHER" id="PTHR11177:SF144">
    <property type="entry name" value="CHITINASE 5"/>
    <property type="match status" value="1"/>
</dbReference>
<evidence type="ECO:0000256" key="1">
    <source>
        <dbReference type="ARBA" id="ARBA00022729"/>
    </source>
</evidence>
<dbReference type="OMA" id="THIIYSH"/>
<keyword evidence="1" id="KW-0732">Signal</keyword>
<sequence length="181" mass="20828">MTTNAVWAENTVEGRMDCSYTSQSQALKGIYAFKVEDLPIEYCTHIIYSHISFEESSMTIIPSNPEYDVGYNGWDKFIDLKKVNPNLKLLMRVERAADFIETAENRKDLIDAIVSFLTQHKFDGVTIPWLSSWMDGPEVDGLYEFFEELRRSFETAGHPTWEANLIVPIDDNSINSERICK</sequence>
<dbReference type="InterPro" id="IPR050314">
    <property type="entry name" value="Glycosyl_Hydrlase_18"/>
</dbReference>
<reference evidence="3 5" key="1">
    <citation type="journal article" date="2014" name="BMC Genomics">
        <title>Genome sequence of Anopheles sinensis provides insight into genetics basis of mosquito competence for malaria parasites.</title>
        <authorList>
            <person name="Zhou D."/>
            <person name="Zhang D."/>
            <person name="Ding G."/>
            <person name="Shi L."/>
            <person name="Hou Q."/>
            <person name="Ye Y."/>
            <person name="Xu Y."/>
            <person name="Zhou H."/>
            <person name="Xiong C."/>
            <person name="Li S."/>
            <person name="Yu J."/>
            <person name="Hong S."/>
            <person name="Yu X."/>
            <person name="Zou P."/>
            <person name="Chen C."/>
            <person name="Chang X."/>
            <person name="Wang W."/>
            <person name="Lv Y."/>
            <person name="Sun Y."/>
            <person name="Ma L."/>
            <person name="Shen B."/>
            <person name="Zhu C."/>
        </authorList>
    </citation>
    <scope>NUCLEOTIDE SEQUENCE [LARGE SCALE GENOMIC DNA]</scope>
</reference>
<evidence type="ECO:0000313" key="3">
    <source>
        <dbReference type="EMBL" id="KFB40668.1"/>
    </source>
</evidence>
<dbReference type="EnsemblMetazoa" id="ASIC008285-RA">
    <property type="protein sequence ID" value="ASIC008285-PA"/>
    <property type="gene ID" value="ASIC008285"/>
</dbReference>
<dbReference type="EMBL" id="KE525036">
    <property type="protein sequence ID" value="KFB40668.1"/>
    <property type="molecule type" value="Genomic_DNA"/>
</dbReference>
<dbReference type="GO" id="GO:0006032">
    <property type="term" value="P:chitin catabolic process"/>
    <property type="evidence" value="ECO:0007669"/>
    <property type="project" value="TreeGrafter"/>
</dbReference>
<dbReference type="PROSITE" id="PS51910">
    <property type="entry name" value="GH18_2"/>
    <property type="match status" value="1"/>
</dbReference>
<proteinExistence type="predicted"/>
<dbReference type="OrthoDB" id="7738278at2759"/>
<dbReference type="STRING" id="74873.A0A084VRS4"/>
<name>A0A084VRS4_ANOSI</name>
<dbReference type="InterPro" id="IPR017853">
    <property type="entry name" value="GH"/>
</dbReference>
<keyword evidence="5" id="KW-1185">Reference proteome</keyword>
<dbReference type="VEuPathDB" id="VectorBase:ASIS024494"/>
<dbReference type="VEuPathDB" id="VectorBase:ASIC008285"/>
<dbReference type="GO" id="GO:0008061">
    <property type="term" value="F:chitin binding"/>
    <property type="evidence" value="ECO:0007669"/>
    <property type="project" value="TreeGrafter"/>
</dbReference>
<reference evidence="4" key="2">
    <citation type="submission" date="2020-05" db="UniProtKB">
        <authorList>
            <consortium name="EnsemblMetazoa"/>
        </authorList>
    </citation>
    <scope>IDENTIFICATION</scope>
</reference>
<gene>
    <name evidence="3" type="ORF">ZHAS_00008285</name>
</gene>
<evidence type="ECO:0000259" key="2">
    <source>
        <dbReference type="PROSITE" id="PS51910"/>
    </source>
</evidence>
<evidence type="ECO:0000313" key="4">
    <source>
        <dbReference type="EnsemblMetazoa" id="ASIC008285-PA"/>
    </source>
</evidence>
<dbReference type="Pfam" id="PF00704">
    <property type="entry name" value="Glyco_hydro_18"/>
    <property type="match status" value="1"/>
</dbReference>
<accession>A0A084VRS4</accession>
<organism evidence="3">
    <name type="scientific">Anopheles sinensis</name>
    <name type="common">Mosquito</name>
    <dbReference type="NCBI Taxonomy" id="74873"/>
    <lineage>
        <taxon>Eukaryota</taxon>
        <taxon>Metazoa</taxon>
        <taxon>Ecdysozoa</taxon>
        <taxon>Arthropoda</taxon>
        <taxon>Hexapoda</taxon>
        <taxon>Insecta</taxon>
        <taxon>Pterygota</taxon>
        <taxon>Neoptera</taxon>
        <taxon>Endopterygota</taxon>
        <taxon>Diptera</taxon>
        <taxon>Nematocera</taxon>
        <taxon>Culicoidea</taxon>
        <taxon>Culicidae</taxon>
        <taxon>Anophelinae</taxon>
        <taxon>Anopheles</taxon>
    </lineage>
</organism>
<dbReference type="Gene3D" id="3.20.20.80">
    <property type="entry name" value="Glycosidases"/>
    <property type="match status" value="1"/>
</dbReference>
<dbReference type="EMBL" id="ATLV01015774">
    <property type="status" value="NOT_ANNOTATED_CDS"/>
    <property type="molecule type" value="Genomic_DNA"/>
</dbReference>
<dbReference type="PANTHER" id="PTHR11177">
    <property type="entry name" value="CHITINASE"/>
    <property type="match status" value="1"/>
</dbReference>
<dbReference type="GO" id="GO:0005975">
    <property type="term" value="P:carbohydrate metabolic process"/>
    <property type="evidence" value="ECO:0007669"/>
    <property type="project" value="InterPro"/>
</dbReference>